<sequence>MSRSTSQSSTVEGHPANGISRSLSLKTSNKPAHNLPAPSNIKLFVTNLRLLDLDLRADWPGITVQTFSSKNADQKQRIGGVEWALFKLFELWDPEETSQKLQPFFPPLEPLQSLNLRAALYRCLNEIKKNGVLGRETVLRKTMLDECKGDKFFEVLASFSTAILKKTLAMQMSAENPPIALSLSTAMALSRSTQASLLPLAIAHKGALTNILKKKEEKRARFTQFERLLNAKGDEINCRLVKSKATPRTQKNLVPEQEAVALKKQLKDNWVGNQTWLDIMLHGDGVPVENAFLDARFDDVWKMVQAGRKLEDAVPEPGLLESLQSRVEEQQTRLQKWKRFHEQLKKEGSTSASPDAVTKAPAKEFRFDDHLTLQLPSSTVPESEPLKKTPLRPAYQEIIAEMDAELLHISTSHSRRPSAPKMRRSASSLSAPQSPARRRKSRSESLSRKPINQVVETVMKPAAPLRKMSKERVPSRPAQHSHTATPLDSDATLIGHQSVKPLSYHREPITQPSNPLPTAPSPTPSRPSTAHHPQPHPPSPSPQPSSYWPSEPPILGPPPQDSEDALAEQIISSIGNATPSPIKKPQPRLSLLERTRMSMARTTSFDAISESPPDSPVLPELPAINPEPQLDRRVSLLERTRLSMAAMSQHPRPSQAKKERDKRKSTARQSLYPVNQFDTPRNRKSIHVIEEAESGGGVGNVTPKEDLFSDDVDPERVFKSRPRIAQSPVFSPTTGEVDGDGDGDGDVEGHGDERNEHHDDGEVTRVGGSGGLQGYDYNAEDEYDEGVTGVDLGDVDQDDEDGFTAAWADSPSRGAGVKGKARLFA</sequence>
<reference evidence="4" key="1">
    <citation type="journal article" date="2020" name="Stud. Mycol.">
        <title>101 Dothideomycetes genomes: a test case for predicting lifestyles and emergence of pathogens.</title>
        <authorList>
            <person name="Haridas S."/>
            <person name="Albert R."/>
            <person name="Binder M."/>
            <person name="Bloem J."/>
            <person name="Labutti K."/>
            <person name="Salamov A."/>
            <person name="Andreopoulos B."/>
            <person name="Baker S."/>
            <person name="Barry K."/>
            <person name="Bills G."/>
            <person name="Bluhm B."/>
            <person name="Cannon C."/>
            <person name="Castanera R."/>
            <person name="Culley D."/>
            <person name="Daum C."/>
            <person name="Ezra D."/>
            <person name="Gonzalez J."/>
            <person name="Henrissat B."/>
            <person name="Kuo A."/>
            <person name="Liang C."/>
            <person name="Lipzen A."/>
            <person name="Lutzoni F."/>
            <person name="Magnuson J."/>
            <person name="Mondo S."/>
            <person name="Nolan M."/>
            <person name="Ohm R."/>
            <person name="Pangilinan J."/>
            <person name="Park H.-J."/>
            <person name="Ramirez L."/>
            <person name="Alfaro M."/>
            <person name="Sun H."/>
            <person name="Tritt A."/>
            <person name="Yoshinaga Y."/>
            <person name="Zwiers L.-H."/>
            <person name="Turgeon B."/>
            <person name="Goodwin S."/>
            <person name="Spatafora J."/>
            <person name="Crous P."/>
            <person name="Grigoriev I."/>
        </authorList>
    </citation>
    <scope>NUCLEOTIDE SEQUENCE</scope>
    <source>
        <strain evidence="4">CBS 122681</strain>
    </source>
</reference>
<accession>A0A6A6TD34</accession>
<evidence type="ECO:0000313" key="5">
    <source>
        <dbReference type="Proteomes" id="UP000799324"/>
    </source>
</evidence>
<keyword evidence="1" id="KW-0175">Coiled coil</keyword>
<evidence type="ECO:0000259" key="3">
    <source>
        <dbReference type="Pfam" id="PF14661"/>
    </source>
</evidence>
<keyword evidence="5" id="KW-1185">Reference proteome</keyword>
<dbReference type="Pfam" id="PF14661">
    <property type="entry name" value="HAUS6_N"/>
    <property type="match status" value="1"/>
</dbReference>
<feature type="region of interest" description="Disordered" evidence="2">
    <location>
        <begin position="642"/>
        <end position="800"/>
    </location>
</feature>
<evidence type="ECO:0000256" key="2">
    <source>
        <dbReference type="SAM" id="MobiDB-lite"/>
    </source>
</evidence>
<proteinExistence type="predicted"/>
<dbReference type="EMBL" id="MU004331">
    <property type="protein sequence ID" value="KAF2656888.1"/>
    <property type="molecule type" value="Genomic_DNA"/>
</dbReference>
<feature type="compositionally biased region" description="Polar residues" evidence="2">
    <location>
        <begin position="19"/>
        <end position="31"/>
    </location>
</feature>
<feature type="compositionally biased region" description="Acidic residues" evidence="2">
    <location>
        <begin position="737"/>
        <end position="746"/>
    </location>
</feature>
<feature type="region of interest" description="Disordered" evidence="2">
    <location>
        <begin position="1"/>
        <end position="31"/>
    </location>
</feature>
<protein>
    <recommendedName>
        <fullName evidence="3">HAUS augmin-like complex subunit 6 N-terminal domain-containing protein</fullName>
    </recommendedName>
</protein>
<feature type="region of interest" description="Disordered" evidence="2">
    <location>
        <begin position="806"/>
        <end position="825"/>
    </location>
</feature>
<evidence type="ECO:0000313" key="4">
    <source>
        <dbReference type="EMBL" id="KAF2656888.1"/>
    </source>
</evidence>
<feature type="domain" description="HAUS augmin-like complex subunit 6 N-terminal" evidence="3">
    <location>
        <begin position="44"/>
        <end position="259"/>
    </location>
</feature>
<evidence type="ECO:0000256" key="1">
    <source>
        <dbReference type="SAM" id="Coils"/>
    </source>
</evidence>
<feature type="compositionally biased region" description="Polar residues" evidence="2">
    <location>
        <begin position="667"/>
        <end position="679"/>
    </location>
</feature>
<name>A0A6A6TD34_9PLEO</name>
<feature type="compositionally biased region" description="Pro residues" evidence="2">
    <location>
        <begin position="550"/>
        <end position="560"/>
    </location>
</feature>
<feature type="compositionally biased region" description="Polar residues" evidence="2">
    <location>
        <begin position="570"/>
        <end position="579"/>
    </location>
</feature>
<organism evidence="4 5">
    <name type="scientific">Lophiostoma macrostomum CBS 122681</name>
    <dbReference type="NCBI Taxonomy" id="1314788"/>
    <lineage>
        <taxon>Eukaryota</taxon>
        <taxon>Fungi</taxon>
        <taxon>Dikarya</taxon>
        <taxon>Ascomycota</taxon>
        <taxon>Pezizomycotina</taxon>
        <taxon>Dothideomycetes</taxon>
        <taxon>Pleosporomycetidae</taxon>
        <taxon>Pleosporales</taxon>
        <taxon>Lophiostomataceae</taxon>
        <taxon>Lophiostoma</taxon>
    </lineage>
</organism>
<dbReference type="OrthoDB" id="5575722at2759"/>
<feature type="compositionally biased region" description="Polar residues" evidence="2">
    <location>
        <begin position="1"/>
        <end position="11"/>
    </location>
</feature>
<feature type="region of interest" description="Disordered" evidence="2">
    <location>
        <begin position="505"/>
        <end position="630"/>
    </location>
</feature>
<dbReference type="Proteomes" id="UP000799324">
    <property type="component" value="Unassembled WGS sequence"/>
</dbReference>
<dbReference type="AlphaFoldDB" id="A0A6A6TD34"/>
<feature type="compositionally biased region" description="Basic and acidic residues" evidence="2">
    <location>
        <begin position="747"/>
        <end position="763"/>
    </location>
</feature>
<feature type="compositionally biased region" description="Pro residues" evidence="2">
    <location>
        <begin position="514"/>
        <end position="525"/>
    </location>
</feature>
<feature type="coiled-coil region" evidence="1">
    <location>
        <begin position="320"/>
        <end position="347"/>
    </location>
</feature>
<feature type="compositionally biased region" description="Low complexity" evidence="2">
    <location>
        <begin position="425"/>
        <end position="435"/>
    </location>
</feature>
<feature type="region of interest" description="Disordered" evidence="2">
    <location>
        <begin position="412"/>
        <end position="493"/>
    </location>
</feature>
<gene>
    <name evidence="4" type="ORF">K491DRAFT_703756</name>
</gene>
<dbReference type="InterPro" id="IPR028163">
    <property type="entry name" value="HAUS_6_N"/>
</dbReference>
<feature type="compositionally biased region" description="Basic residues" evidence="2">
    <location>
        <begin position="413"/>
        <end position="424"/>
    </location>
</feature>